<evidence type="ECO:0000313" key="2">
    <source>
        <dbReference type="Proteomes" id="UP000284531"/>
    </source>
</evidence>
<keyword evidence="2" id="KW-1185">Reference proteome</keyword>
<comment type="caution">
    <text evidence="1">The sequence shown here is derived from an EMBL/GenBank/DDBJ whole genome shotgun (WGS) entry which is preliminary data.</text>
</comment>
<organism evidence="1 2">
    <name type="scientific">Marinifilum flexuosum</name>
    <dbReference type="NCBI Taxonomy" id="1117708"/>
    <lineage>
        <taxon>Bacteria</taxon>
        <taxon>Pseudomonadati</taxon>
        <taxon>Bacteroidota</taxon>
        <taxon>Bacteroidia</taxon>
        <taxon>Marinilabiliales</taxon>
        <taxon>Marinifilaceae</taxon>
    </lineage>
</organism>
<reference evidence="1 2" key="1">
    <citation type="submission" date="2018-09" db="EMBL/GenBank/DDBJ databases">
        <title>Genomic Encyclopedia of Archaeal and Bacterial Type Strains, Phase II (KMG-II): from individual species to whole genera.</title>
        <authorList>
            <person name="Goeker M."/>
        </authorList>
    </citation>
    <scope>NUCLEOTIDE SEQUENCE [LARGE SCALE GENOMIC DNA]</scope>
    <source>
        <strain evidence="1 2">DSM 21950</strain>
    </source>
</reference>
<name>A0A419WXJ7_9BACT</name>
<evidence type="ECO:0000313" key="1">
    <source>
        <dbReference type="EMBL" id="RKE00175.1"/>
    </source>
</evidence>
<dbReference type="EMBL" id="RAPQ01000010">
    <property type="protein sequence ID" value="RKE00175.1"/>
    <property type="molecule type" value="Genomic_DNA"/>
</dbReference>
<dbReference type="Proteomes" id="UP000284531">
    <property type="component" value="Unassembled WGS sequence"/>
</dbReference>
<gene>
    <name evidence="1" type="ORF">BXY64_3179</name>
</gene>
<proteinExistence type="predicted"/>
<dbReference type="AlphaFoldDB" id="A0A419WXJ7"/>
<accession>A0A419WXJ7</accession>
<protein>
    <submittedName>
        <fullName evidence="1">Uncharacterized protein</fullName>
    </submittedName>
</protein>
<sequence>MKNLKDFQLTVNEQQSVKGGKAGSELADSVQ</sequence>